<gene>
    <name evidence="3" type="ORF">FV139_13465</name>
</gene>
<dbReference type="PRINTS" id="PR00081">
    <property type="entry name" value="GDHRDH"/>
</dbReference>
<dbReference type="RefSeq" id="WP_148068961.1">
    <property type="nucleotide sequence ID" value="NZ_VRZA01000004.1"/>
</dbReference>
<comment type="caution">
    <text evidence="3">The sequence shown here is derived from an EMBL/GenBank/DDBJ whole genome shotgun (WGS) entry which is preliminary data.</text>
</comment>
<dbReference type="CDD" id="cd05233">
    <property type="entry name" value="SDR_c"/>
    <property type="match status" value="1"/>
</dbReference>
<dbReference type="FunFam" id="3.40.50.720:FF:000084">
    <property type="entry name" value="Short-chain dehydrogenase reductase"/>
    <property type="match status" value="1"/>
</dbReference>
<evidence type="ECO:0000256" key="2">
    <source>
        <dbReference type="ARBA" id="ARBA00023002"/>
    </source>
</evidence>
<accession>A0A5C8ZYS1</accession>
<keyword evidence="4" id="KW-1185">Reference proteome</keyword>
<dbReference type="AlphaFoldDB" id="A0A5C8ZYS1"/>
<reference evidence="3 4" key="1">
    <citation type="submission" date="2019-08" db="EMBL/GenBank/DDBJ databases">
        <title>Parahaliea maris sp. nov., isolated from the surface seawater.</title>
        <authorList>
            <person name="Liu Y."/>
        </authorList>
    </citation>
    <scope>NUCLEOTIDE SEQUENCE [LARGE SCALE GENOMIC DNA]</scope>
    <source>
        <strain evidence="3 4">HSLHS9</strain>
    </source>
</reference>
<dbReference type="Pfam" id="PF13561">
    <property type="entry name" value="adh_short_C2"/>
    <property type="match status" value="1"/>
</dbReference>
<dbReference type="SUPFAM" id="SSF51735">
    <property type="entry name" value="NAD(P)-binding Rossmann-fold domains"/>
    <property type="match status" value="1"/>
</dbReference>
<organism evidence="3 4">
    <name type="scientific">Parahaliea maris</name>
    <dbReference type="NCBI Taxonomy" id="2716870"/>
    <lineage>
        <taxon>Bacteria</taxon>
        <taxon>Pseudomonadati</taxon>
        <taxon>Pseudomonadota</taxon>
        <taxon>Gammaproteobacteria</taxon>
        <taxon>Cellvibrionales</taxon>
        <taxon>Halieaceae</taxon>
        <taxon>Parahaliea</taxon>
    </lineage>
</organism>
<dbReference type="PANTHER" id="PTHR24321:SF8">
    <property type="entry name" value="ESTRADIOL 17-BETA-DEHYDROGENASE 8-RELATED"/>
    <property type="match status" value="1"/>
</dbReference>
<dbReference type="PRINTS" id="PR00080">
    <property type="entry name" value="SDRFAMILY"/>
</dbReference>
<dbReference type="GO" id="GO:0016491">
    <property type="term" value="F:oxidoreductase activity"/>
    <property type="evidence" value="ECO:0007669"/>
    <property type="project" value="UniProtKB-KW"/>
</dbReference>
<dbReference type="InterPro" id="IPR002347">
    <property type="entry name" value="SDR_fam"/>
</dbReference>
<dbReference type="EMBL" id="VRZA01000004">
    <property type="protein sequence ID" value="TXS92959.1"/>
    <property type="molecule type" value="Genomic_DNA"/>
</dbReference>
<sequence length="258" mass="27287">MSLEGKVAVLTGACGGIGKAITRTFVSQGARVLATDLSAPALADLQQELGDSVATMVLDVSDFTAVTSAMDRAVETFGTLDVVMNNAGTGAPKLLLEHEPAQDYDPITAVNQNGVYYGILAAGRKFVELDRPGVIVNTSSVYGTMASELTFSYNVSKAAVDMMTKCAALEFAPHNIRVCAVAPGRVNTPIIEGYKALGLLEHITREQMRERLIEPEEIARVVAFLASDEAGCINGTTVEAGDGFSGFKYPLTQRFASA</sequence>
<comment type="similarity">
    <text evidence="1">Belongs to the short-chain dehydrogenases/reductases (SDR) family.</text>
</comment>
<evidence type="ECO:0000256" key="1">
    <source>
        <dbReference type="ARBA" id="ARBA00006484"/>
    </source>
</evidence>
<dbReference type="InterPro" id="IPR020904">
    <property type="entry name" value="Sc_DH/Rdtase_CS"/>
</dbReference>
<proteinExistence type="inferred from homology"/>
<evidence type="ECO:0000313" key="3">
    <source>
        <dbReference type="EMBL" id="TXS92959.1"/>
    </source>
</evidence>
<keyword evidence="2" id="KW-0560">Oxidoreductase</keyword>
<dbReference type="PANTHER" id="PTHR24321">
    <property type="entry name" value="DEHYDROGENASES, SHORT CHAIN"/>
    <property type="match status" value="1"/>
</dbReference>
<name>A0A5C8ZYS1_9GAMM</name>
<dbReference type="InterPro" id="IPR036291">
    <property type="entry name" value="NAD(P)-bd_dom_sf"/>
</dbReference>
<protein>
    <submittedName>
        <fullName evidence="3">SDR family oxidoreductase</fullName>
    </submittedName>
</protein>
<evidence type="ECO:0000313" key="4">
    <source>
        <dbReference type="Proteomes" id="UP000321039"/>
    </source>
</evidence>
<dbReference type="Gene3D" id="3.40.50.720">
    <property type="entry name" value="NAD(P)-binding Rossmann-like Domain"/>
    <property type="match status" value="1"/>
</dbReference>
<dbReference type="PROSITE" id="PS00061">
    <property type="entry name" value="ADH_SHORT"/>
    <property type="match status" value="1"/>
</dbReference>
<dbReference type="Proteomes" id="UP000321039">
    <property type="component" value="Unassembled WGS sequence"/>
</dbReference>